<sequence length="66" mass="7109">MDILLNGERRQLAPPTTVAQLLHAEGLAERRVAVEVNGQIVPRSRHEQHALAAGDRIEIVHALGGG</sequence>
<accession>A0ABW2YMJ8</accession>
<dbReference type="SUPFAM" id="SSF54285">
    <property type="entry name" value="MoaD/ThiS"/>
    <property type="match status" value="1"/>
</dbReference>
<gene>
    <name evidence="1" type="primary">thiS</name>
    <name evidence="1" type="ORF">ACFQZQ_08130</name>
</gene>
<evidence type="ECO:0000313" key="1">
    <source>
        <dbReference type="EMBL" id="MFD0739244.1"/>
    </source>
</evidence>
<proteinExistence type="predicted"/>
<dbReference type="InterPro" id="IPR003749">
    <property type="entry name" value="ThiS/MoaD-like"/>
</dbReference>
<dbReference type="InterPro" id="IPR012675">
    <property type="entry name" value="Beta-grasp_dom_sf"/>
</dbReference>
<dbReference type="Proteomes" id="UP001597090">
    <property type="component" value="Unassembled WGS sequence"/>
</dbReference>
<keyword evidence="2" id="KW-1185">Reference proteome</keyword>
<dbReference type="CDD" id="cd00565">
    <property type="entry name" value="Ubl_ThiS"/>
    <property type="match status" value="1"/>
</dbReference>
<name>A0ABW2YMJ8_9GAMM</name>
<dbReference type="Pfam" id="PF02597">
    <property type="entry name" value="ThiS"/>
    <property type="match status" value="1"/>
</dbReference>
<dbReference type="InterPro" id="IPR016155">
    <property type="entry name" value="Mopterin_synth/thiamin_S_b"/>
</dbReference>
<dbReference type="EMBL" id="JBHTIH010000003">
    <property type="protein sequence ID" value="MFD0739244.1"/>
    <property type="molecule type" value="Genomic_DNA"/>
</dbReference>
<dbReference type="PANTHER" id="PTHR34472">
    <property type="entry name" value="SULFUR CARRIER PROTEIN THIS"/>
    <property type="match status" value="1"/>
</dbReference>
<reference evidence="2" key="1">
    <citation type="journal article" date="2019" name="Int. J. Syst. Evol. Microbiol.">
        <title>The Global Catalogue of Microorganisms (GCM) 10K type strain sequencing project: providing services to taxonomists for standard genome sequencing and annotation.</title>
        <authorList>
            <consortium name="The Broad Institute Genomics Platform"/>
            <consortium name="The Broad Institute Genome Sequencing Center for Infectious Disease"/>
            <person name="Wu L."/>
            <person name="Ma J."/>
        </authorList>
    </citation>
    <scope>NUCLEOTIDE SEQUENCE [LARGE SCALE GENOMIC DNA]</scope>
    <source>
        <strain evidence="2">CCUG 55491</strain>
    </source>
</reference>
<protein>
    <submittedName>
        <fullName evidence="1">Sulfur carrier protein ThiS</fullName>
    </submittedName>
</protein>
<dbReference type="Gene3D" id="3.10.20.30">
    <property type="match status" value="1"/>
</dbReference>
<dbReference type="InterPro" id="IPR010035">
    <property type="entry name" value="Thi_S"/>
</dbReference>
<evidence type="ECO:0000313" key="2">
    <source>
        <dbReference type="Proteomes" id="UP001597090"/>
    </source>
</evidence>
<dbReference type="NCBIfam" id="TIGR01683">
    <property type="entry name" value="thiS"/>
    <property type="match status" value="1"/>
</dbReference>
<dbReference type="PANTHER" id="PTHR34472:SF1">
    <property type="entry name" value="SULFUR CARRIER PROTEIN THIS"/>
    <property type="match status" value="1"/>
</dbReference>
<dbReference type="RefSeq" id="WP_386812573.1">
    <property type="nucleotide sequence ID" value="NZ_JBHTIH010000003.1"/>
</dbReference>
<organism evidence="1 2">
    <name type="scientific">Lysobacter koreensis</name>
    <dbReference type="NCBI Taxonomy" id="266122"/>
    <lineage>
        <taxon>Bacteria</taxon>
        <taxon>Pseudomonadati</taxon>
        <taxon>Pseudomonadota</taxon>
        <taxon>Gammaproteobacteria</taxon>
        <taxon>Lysobacterales</taxon>
        <taxon>Lysobacteraceae</taxon>
        <taxon>Lysobacter</taxon>
    </lineage>
</organism>
<comment type="caution">
    <text evidence="1">The sequence shown here is derived from an EMBL/GenBank/DDBJ whole genome shotgun (WGS) entry which is preliminary data.</text>
</comment>